<proteinExistence type="predicted"/>
<evidence type="ECO:0000313" key="2">
    <source>
        <dbReference type="Proteomes" id="UP000095283"/>
    </source>
</evidence>
<reference evidence="3" key="1">
    <citation type="submission" date="2016-11" db="UniProtKB">
        <authorList>
            <consortium name="WormBaseParasite"/>
        </authorList>
    </citation>
    <scope>IDENTIFICATION</scope>
</reference>
<feature type="region of interest" description="Disordered" evidence="1">
    <location>
        <begin position="61"/>
        <end position="81"/>
    </location>
</feature>
<name>A0A1I7WBY1_HETBA</name>
<keyword evidence="2" id="KW-1185">Reference proteome</keyword>
<evidence type="ECO:0000256" key="1">
    <source>
        <dbReference type="SAM" id="MobiDB-lite"/>
    </source>
</evidence>
<accession>A0A1I7WBY1</accession>
<organism evidence="2 3">
    <name type="scientific">Heterorhabditis bacteriophora</name>
    <name type="common">Entomopathogenic nematode worm</name>
    <dbReference type="NCBI Taxonomy" id="37862"/>
    <lineage>
        <taxon>Eukaryota</taxon>
        <taxon>Metazoa</taxon>
        <taxon>Ecdysozoa</taxon>
        <taxon>Nematoda</taxon>
        <taxon>Chromadorea</taxon>
        <taxon>Rhabditida</taxon>
        <taxon>Rhabditina</taxon>
        <taxon>Rhabditomorpha</taxon>
        <taxon>Strongyloidea</taxon>
        <taxon>Heterorhabditidae</taxon>
        <taxon>Heterorhabditis</taxon>
    </lineage>
</organism>
<dbReference type="WBParaSite" id="Hba_02219">
    <property type="protein sequence ID" value="Hba_02219"/>
    <property type="gene ID" value="Hba_02219"/>
</dbReference>
<dbReference type="Proteomes" id="UP000095283">
    <property type="component" value="Unplaced"/>
</dbReference>
<evidence type="ECO:0000313" key="3">
    <source>
        <dbReference type="WBParaSite" id="Hba_02219"/>
    </source>
</evidence>
<sequence length="580" mass="60624">MPDGPDGHRGRSGSIALHEAHWTGAGIKPACSSRARQLPTTLASSRLRSDTTAGIAASRFGPISTSSASTHRCPPRDPCGDRAKAAAAALGGRVTDHGELVAGQLLGLAPVVAAAGVVAAIGALGNDAFKVLFASQAVGFVAVALDVRAEGQVAGLARQQLLQERLALQQRCCGHVHAIDVEQVEERVGQRALPLPGQCRLEQVEVLLGARSGDEFAIQGSRGKAQLRHGVAYLGDLVGPLQRVAGPEPDGPIGDRCEDPIPVPLDLMDPLVALRRGLPQLGQLGLEGAGRRSRLFRFGQGQGLLGPVLPSRTLCREGFELLLVGFTAAGPPDVCRWGRRHIGEQIVRFQIARIRIVVLEQQPLRLTGRFAGPDQVPPAFELGAEQLESQVTLGKLCLWVSLGGPNAVIKLGHVPTAVLPLGDLAFEASVVDGMVFHFDRHPFDLGVVARALGDGPTLQGVADLQPEVVVPAAGVVKLDHENGALPLRQRFARLGLVGLVKAALATVFDQGHDGATLLAQVLANGRSGGANGFDSGPDLIDRHAQRLGPILQLVVFVDVDAVAVRAAGVLLVVAHGILLG</sequence>
<protein>
    <submittedName>
        <fullName evidence="3">PE-PGRS family protein</fullName>
    </submittedName>
</protein>
<dbReference type="AlphaFoldDB" id="A0A1I7WBY1"/>